<dbReference type="GO" id="GO:0008076">
    <property type="term" value="C:voltage-gated potassium channel complex"/>
    <property type="evidence" value="ECO:0007669"/>
    <property type="project" value="InterPro"/>
</dbReference>
<comment type="subcellular location">
    <subcellularLocation>
        <location evidence="1">Membrane</location>
        <topology evidence="1">Multi-pass membrane protein</topology>
    </subcellularLocation>
</comment>
<keyword evidence="6" id="KW-0630">Potassium</keyword>
<dbReference type="Pfam" id="PF00520">
    <property type="entry name" value="Ion_trans"/>
    <property type="match status" value="1"/>
</dbReference>
<feature type="domain" description="Cyclic nucleotide-binding" evidence="13">
    <location>
        <begin position="291"/>
        <end position="405"/>
    </location>
</feature>
<dbReference type="Proteomes" id="UP000705379">
    <property type="component" value="Unassembled WGS sequence"/>
</dbReference>
<keyword evidence="9 12" id="KW-0472">Membrane</keyword>
<proteinExistence type="predicted"/>
<dbReference type="SMART" id="SM00100">
    <property type="entry name" value="cNMP"/>
    <property type="match status" value="1"/>
</dbReference>
<keyword evidence="2" id="KW-0813">Transport</keyword>
<evidence type="ECO:0000256" key="8">
    <source>
        <dbReference type="ARBA" id="ARBA00023065"/>
    </source>
</evidence>
<organism evidence="14 15">
    <name type="scientific">Roseibium polysiphoniae</name>
    <dbReference type="NCBI Taxonomy" id="2571221"/>
    <lineage>
        <taxon>Bacteria</taxon>
        <taxon>Pseudomonadati</taxon>
        <taxon>Pseudomonadota</taxon>
        <taxon>Alphaproteobacteria</taxon>
        <taxon>Hyphomicrobiales</taxon>
        <taxon>Stappiaceae</taxon>
        <taxon>Roseibium</taxon>
    </lineage>
</organism>
<protein>
    <submittedName>
        <fullName evidence="14">Cyclic nucleotide-binding protein</fullName>
    </submittedName>
</protein>
<dbReference type="EMBL" id="QTKU01000002">
    <property type="protein sequence ID" value="MBS8260160.1"/>
    <property type="molecule type" value="Genomic_DNA"/>
</dbReference>
<keyword evidence="4 12" id="KW-0812">Transmembrane</keyword>
<evidence type="ECO:0000313" key="15">
    <source>
        <dbReference type="Proteomes" id="UP000705379"/>
    </source>
</evidence>
<dbReference type="InterPro" id="IPR005821">
    <property type="entry name" value="Ion_trans_dom"/>
</dbReference>
<keyword evidence="3" id="KW-0633">Potassium transport</keyword>
<dbReference type="InterPro" id="IPR028325">
    <property type="entry name" value="VG_K_chnl"/>
</dbReference>
<comment type="caution">
    <text evidence="14">The sequence shown here is derived from an EMBL/GenBank/DDBJ whole genome shotgun (WGS) entry which is preliminary data.</text>
</comment>
<evidence type="ECO:0000256" key="1">
    <source>
        <dbReference type="ARBA" id="ARBA00004141"/>
    </source>
</evidence>
<dbReference type="InterPro" id="IPR018490">
    <property type="entry name" value="cNMP-bd_dom_sf"/>
</dbReference>
<feature type="transmembrane region" description="Helical" evidence="12">
    <location>
        <begin position="250"/>
        <end position="271"/>
    </location>
</feature>
<evidence type="ECO:0000256" key="10">
    <source>
        <dbReference type="ARBA" id="ARBA00023303"/>
    </source>
</evidence>
<feature type="compositionally biased region" description="Acidic residues" evidence="11">
    <location>
        <begin position="431"/>
        <end position="446"/>
    </location>
</feature>
<evidence type="ECO:0000256" key="2">
    <source>
        <dbReference type="ARBA" id="ARBA00022448"/>
    </source>
</evidence>
<feature type="transmembrane region" description="Helical" evidence="12">
    <location>
        <begin position="218"/>
        <end position="238"/>
    </location>
</feature>
<dbReference type="Gene3D" id="1.10.287.70">
    <property type="match status" value="1"/>
</dbReference>
<evidence type="ECO:0000256" key="4">
    <source>
        <dbReference type="ARBA" id="ARBA00022692"/>
    </source>
</evidence>
<dbReference type="Pfam" id="PF00027">
    <property type="entry name" value="cNMP_binding"/>
    <property type="match status" value="1"/>
</dbReference>
<dbReference type="AlphaFoldDB" id="A0A944CBB3"/>
<dbReference type="PROSITE" id="PS50042">
    <property type="entry name" value="CNMP_BINDING_3"/>
    <property type="match status" value="1"/>
</dbReference>
<evidence type="ECO:0000256" key="7">
    <source>
        <dbReference type="ARBA" id="ARBA00022989"/>
    </source>
</evidence>
<keyword evidence="5" id="KW-0631">Potassium channel</keyword>
<dbReference type="CDD" id="cd00038">
    <property type="entry name" value="CAP_ED"/>
    <property type="match status" value="1"/>
</dbReference>
<evidence type="ECO:0000256" key="5">
    <source>
        <dbReference type="ARBA" id="ARBA00022826"/>
    </source>
</evidence>
<dbReference type="PANTHER" id="PTHR11537:SF254">
    <property type="entry name" value="POTASSIUM VOLTAGE-GATED CHANNEL PROTEIN SHAB"/>
    <property type="match status" value="1"/>
</dbReference>
<dbReference type="GO" id="GO:0005249">
    <property type="term" value="F:voltage-gated potassium channel activity"/>
    <property type="evidence" value="ECO:0007669"/>
    <property type="project" value="InterPro"/>
</dbReference>
<dbReference type="InterPro" id="IPR014710">
    <property type="entry name" value="RmlC-like_jellyroll"/>
</dbReference>
<dbReference type="InterPro" id="IPR018488">
    <property type="entry name" value="cNMP-bd_CS"/>
</dbReference>
<sequence>MVCFAGIGGSCKDGGRREAKRCSWVTAKKTLKTTLYDLLEDTGQARGAARAIRHFLVGLIVVNVTLAVIETLPAVRAGYGGILTHIQMASGALFILEYCARLYVADLHPPLRRYGPFGARLRYALHLDAIVDLIAALPLILVFMLPHHAFTVVVILRLLRFLKLARYSPAIRSLLQAIASERWALMGAMLIVSGVILFAATVMYLIEQDAQPDKFQSIPHAIWWAIATVTTVGYGDVVPITGLGKTIGGFFMLLGYGLIALPVGIIASAFAREIHSRDFVVTWSMVARVPLFEDLKAAEIAEVARLLQAQKIRAGHVIAEKGDMADRMFFISEGTAEIALKDKIIYLDAGDFFGELALIHQRPRTATIRAFHDCELLVLEAHALQQMMEKNPELATKILQEAERRGEEAVQSLGDLVSEELAMADVVADGGDGDTEEPDLFIEEEATAGAEPSADKPKG</sequence>
<evidence type="ECO:0000256" key="3">
    <source>
        <dbReference type="ARBA" id="ARBA00022538"/>
    </source>
</evidence>
<reference evidence="14" key="2">
    <citation type="journal article" date="2021" name="Microorganisms">
        <title>Bacterial Dimethylsulfoniopropionate Biosynthesis in the East China Sea.</title>
        <authorList>
            <person name="Liu J."/>
            <person name="Zhang Y."/>
            <person name="Liu J."/>
            <person name="Zhong H."/>
            <person name="Williams B.T."/>
            <person name="Zheng Y."/>
            <person name="Curson A.R.J."/>
            <person name="Sun C."/>
            <person name="Sun H."/>
            <person name="Song D."/>
            <person name="Wagner Mackenzie B."/>
            <person name="Bermejo Martinez A."/>
            <person name="Todd J.D."/>
            <person name="Zhang X.H."/>
        </authorList>
    </citation>
    <scope>NUCLEOTIDE SEQUENCE</scope>
    <source>
        <strain evidence="14">AESS21</strain>
    </source>
</reference>
<dbReference type="PROSITE" id="PS00889">
    <property type="entry name" value="CNMP_BINDING_2"/>
    <property type="match status" value="1"/>
</dbReference>
<dbReference type="PRINTS" id="PR00169">
    <property type="entry name" value="KCHANNEL"/>
</dbReference>
<evidence type="ECO:0000256" key="12">
    <source>
        <dbReference type="SAM" id="Phobius"/>
    </source>
</evidence>
<name>A0A944CBB3_9HYPH</name>
<keyword evidence="8" id="KW-0406">Ion transport</keyword>
<evidence type="ECO:0000256" key="11">
    <source>
        <dbReference type="SAM" id="MobiDB-lite"/>
    </source>
</evidence>
<dbReference type="SUPFAM" id="SSF81324">
    <property type="entry name" value="Voltage-gated potassium channels"/>
    <property type="match status" value="1"/>
</dbReference>
<accession>A0A944CBB3</accession>
<dbReference type="PANTHER" id="PTHR11537">
    <property type="entry name" value="VOLTAGE-GATED POTASSIUM CHANNEL"/>
    <property type="match status" value="1"/>
</dbReference>
<dbReference type="SUPFAM" id="SSF51206">
    <property type="entry name" value="cAMP-binding domain-like"/>
    <property type="match status" value="1"/>
</dbReference>
<gene>
    <name evidence="14" type="ORF">DYI23_08020</name>
</gene>
<evidence type="ECO:0000259" key="13">
    <source>
        <dbReference type="PROSITE" id="PS50042"/>
    </source>
</evidence>
<dbReference type="GO" id="GO:0001508">
    <property type="term" value="P:action potential"/>
    <property type="evidence" value="ECO:0007669"/>
    <property type="project" value="TreeGrafter"/>
</dbReference>
<feature type="transmembrane region" description="Helical" evidence="12">
    <location>
        <begin position="55"/>
        <end position="75"/>
    </location>
</feature>
<evidence type="ECO:0000256" key="6">
    <source>
        <dbReference type="ARBA" id="ARBA00022958"/>
    </source>
</evidence>
<feature type="region of interest" description="Disordered" evidence="11">
    <location>
        <begin position="427"/>
        <end position="459"/>
    </location>
</feature>
<reference evidence="14" key="1">
    <citation type="submission" date="2018-08" db="EMBL/GenBank/DDBJ databases">
        <authorList>
            <person name="Jin W."/>
            <person name="Wang H."/>
            <person name="Yang Y."/>
            <person name="Li M."/>
            <person name="Liu J."/>
        </authorList>
    </citation>
    <scope>NUCLEOTIDE SEQUENCE</scope>
    <source>
        <strain evidence="14">AESS21</strain>
    </source>
</reference>
<dbReference type="InterPro" id="IPR000595">
    <property type="entry name" value="cNMP-bd_dom"/>
</dbReference>
<feature type="transmembrane region" description="Helical" evidence="12">
    <location>
        <begin position="183"/>
        <end position="206"/>
    </location>
</feature>
<feature type="transmembrane region" description="Helical" evidence="12">
    <location>
        <begin position="145"/>
        <end position="162"/>
    </location>
</feature>
<dbReference type="Gene3D" id="2.60.120.10">
    <property type="entry name" value="Jelly Rolls"/>
    <property type="match status" value="1"/>
</dbReference>
<keyword evidence="7 12" id="KW-1133">Transmembrane helix</keyword>
<keyword evidence="10" id="KW-0407">Ion channel</keyword>
<evidence type="ECO:0000313" key="14">
    <source>
        <dbReference type="EMBL" id="MBS8260160.1"/>
    </source>
</evidence>
<evidence type="ECO:0000256" key="9">
    <source>
        <dbReference type="ARBA" id="ARBA00023136"/>
    </source>
</evidence>